<dbReference type="Proteomes" id="UP000288178">
    <property type="component" value="Unassembled WGS sequence"/>
</dbReference>
<organism evidence="8 9">
    <name type="scientific">Rubrivivax albus</name>
    <dbReference type="NCBI Taxonomy" id="2499835"/>
    <lineage>
        <taxon>Bacteria</taxon>
        <taxon>Pseudomonadati</taxon>
        <taxon>Pseudomonadota</taxon>
        <taxon>Betaproteobacteria</taxon>
        <taxon>Burkholderiales</taxon>
        <taxon>Sphaerotilaceae</taxon>
        <taxon>Rubrivivax</taxon>
    </lineage>
</organism>
<dbReference type="SUPFAM" id="SSF51621">
    <property type="entry name" value="Phosphoenolpyruvate/pyruvate domain"/>
    <property type="match status" value="1"/>
</dbReference>
<dbReference type="InterPro" id="IPR005000">
    <property type="entry name" value="Aldolase/citrate-lyase_domain"/>
</dbReference>
<evidence type="ECO:0000256" key="2">
    <source>
        <dbReference type="ARBA" id="ARBA00022723"/>
    </source>
</evidence>
<evidence type="ECO:0000256" key="3">
    <source>
        <dbReference type="ARBA" id="ARBA00022842"/>
    </source>
</evidence>
<feature type="compositionally biased region" description="Polar residues" evidence="6">
    <location>
        <begin position="12"/>
        <end position="21"/>
    </location>
</feature>
<feature type="binding site" evidence="4">
    <location>
        <position position="160"/>
    </location>
    <ligand>
        <name>substrate</name>
    </ligand>
</feature>
<dbReference type="GO" id="GO:0016829">
    <property type="term" value="F:lyase activity"/>
    <property type="evidence" value="ECO:0007669"/>
    <property type="project" value="UniProtKB-KW"/>
</dbReference>
<gene>
    <name evidence="8" type="ORF">ENE75_13920</name>
</gene>
<dbReference type="EMBL" id="SACT01000004">
    <property type="protein sequence ID" value="RVT50896.1"/>
    <property type="molecule type" value="Genomic_DNA"/>
</dbReference>
<dbReference type="PIRSF" id="PIRSF015582">
    <property type="entry name" value="Cit_lyase_B"/>
    <property type="match status" value="1"/>
</dbReference>
<evidence type="ECO:0000256" key="4">
    <source>
        <dbReference type="PIRSR" id="PIRSR015582-1"/>
    </source>
</evidence>
<evidence type="ECO:0000313" key="9">
    <source>
        <dbReference type="Proteomes" id="UP000288178"/>
    </source>
</evidence>
<sequence length="321" mass="33852">MRRRRRVPGRASSATIPTVNTRSERPPLADPDLRRSWLFIGGVPGAAALEATLACRADVVIVDLEDFTPPPSRPEARASLAALLGRLRAGGAITSVRVNAPGHDDAEADLAAAMAAGTDIVALPMADRAETVQTLCAAIAAHESQRGRAVGSTELLPVCETARGVADVRSLAAASARVRAALLGAEDLAADLCAERTAEGIELAHARQRFLLDARAAGIEPIDAPCTFADPALAVAEARHARRLGYRCKALVRAEHVAGVHGALTPSAGELRQARAMVAAFEAARARGEDRALHEGLWVEVPTWRAALRLIERACRLGVRD</sequence>
<evidence type="ECO:0000259" key="7">
    <source>
        <dbReference type="Pfam" id="PF03328"/>
    </source>
</evidence>
<dbReference type="PANTHER" id="PTHR32308">
    <property type="entry name" value="LYASE BETA SUBUNIT, PUTATIVE (AFU_ORTHOLOGUE AFUA_4G13030)-RELATED"/>
    <property type="match status" value="1"/>
</dbReference>
<proteinExistence type="predicted"/>
<keyword evidence="8" id="KW-0456">Lyase</keyword>
<dbReference type="AlphaFoldDB" id="A0A3S2TQC2"/>
<evidence type="ECO:0000256" key="5">
    <source>
        <dbReference type="PIRSR" id="PIRSR015582-2"/>
    </source>
</evidence>
<evidence type="ECO:0000256" key="1">
    <source>
        <dbReference type="ARBA" id="ARBA00001946"/>
    </source>
</evidence>
<dbReference type="InterPro" id="IPR040442">
    <property type="entry name" value="Pyrv_kinase-like_dom_sf"/>
</dbReference>
<keyword evidence="9" id="KW-1185">Reference proteome</keyword>
<reference evidence="8 9" key="1">
    <citation type="submission" date="2019-01" db="EMBL/GenBank/DDBJ databases">
        <authorList>
            <person name="Chen W.-M."/>
        </authorList>
    </citation>
    <scope>NUCLEOTIDE SEQUENCE [LARGE SCALE GENOMIC DNA]</scope>
    <source>
        <strain evidence="8 9">ICH-3</strain>
    </source>
</reference>
<dbReference type="GO" id="GO:0000287">
    <property type="term" value="F:magnesium ion binding"/>
    <property type="evidence" value="ECO:0007669"/>
    <property type="project" value="TreeGrafter"/>
</dbReference>
<comment type="cofactor">
    <cofactor evidence="1">
        <name>Mg(2+)</name>
        <dbReference type="ChEBI" id="CHEBI:18420"/>
    </cofactor>
</comment>
<dbReference type="GO" id="GO:0006107">
    <property type="term" value="P:oxaloacetate metabolic process"/>
    <property type="evidence" value="ECO:0007669"/>
    <property type="project" value="TreeGrafter"/>
</dbReference>
<evidence type="ECO:0000256" key="6">
    <source>
        <dbReference type="SAM" id="MobiDB-lite"/>
    </source>
</evidence>
<name>A0A3S2TQC2_9BURK</name>
<feature type="binding site" evidence="5">
    <location>
        <position position="160"/>
    </location>
    <ligand>
        <name>Mg(2+)</name>
        <dbReference type="ChEBI" id="CHEBI:18420"/>
    </ligand>
</feature>
<dbReference type="Pfam" id="PF03328">
    <property type="entry name" value="HpcH_HpaI"/>
    <property type="match status" value="1"/>
</dbReference>
<evidence type="ECO:0000313" key="8">
    <source>
        <dbReference type="EMBL" id="RVT50896.1"/>
    </source>
</evidence>
<keyword evidence="2 5" id="KW-0479">Metal-binding</keyword>
<feature type="binding site" evidence="4">
    <location>
        <position position="97"/>
    </location>
    <ligand>
        <name>substrate</name>
    </ligand>
</feature>
<protein>
    <submittedName>
        <fullName evidence="8">CoA ester lyase</fullName>
    </submittedName>
</protein>
<feature type="binding site" evidence="5">
    <location>
        <position position="187"/>
    </location>
    <ligand>
        <name>Mg(2+)</name>
        <dbReference type="ChEBI" id="CHEBI:18420"/>
    </ligand>
</feature>
<comment type="caution">
    <text evidence="8">The sequence shown here is derived from an EMBL/GenBank/DDBJ whole genome shotgun (WGS) entry which is preliminary data.</text>
</comment>
<accession>A0A3S2TQC2</accession>
<keyword evidence="3 5" id="KW-0460">Magnesium</keyword>
<dbReference type="InterPro" id="IPR015813">
    <property type="entry name" value="Pyrv/PenolPyrv_kinase-like_dom"/>
</dbReference>
<feature type="region of interest" description="Disordered" evidence="6">
    <location>
        <begin position="1"/>
        <end position="28"/>
    </location>
</feature>
<feature type="domain" description="HpcH/HpaI aldolase/citrate lyase" evidence="7">
    <location>
        <begin position="36"/>
        <end position="253"/>
    </location>
</feature>
<dbReference type="Gene3D" id="3.20.20.60">
    <property type="entry name" value="Phosphoenolpyruvate-binding domains"/>
    <property type="match status" value="1"/>
</dbReference>
<dbReference type="InterPro" id="IPR011206">
    <property type="entry name" value="Citrate_lyase_beta/mcl1/mcl2"/>
</dbReference>
<dbReference type="PANTHER" id="PTHR32308:SF0">
    <property type="entry name" value="HPCH_HPAI ALDOLASE_CITRATE LYASE DOMAIN-CONTAINING PROTEIN"/>
    <property type="match status" value="1"/>
</dbReference>